<protein>
    <submittedName>
        <fullName evidence="1">Uncharacterized protein</fullName>
    </submittedName>
</protein>
<evidence type="ECO:0000313" key="1">
    <source>
        <dbReference type="EMBL" id="XDQ83801.1"/>
    </source>
</evidence>
<gene>
    <name evidence="1" type="ORF">AB2U05_37490</name>
</gene>
<proteinExistence type="predicted"/>
<accession>A0AB39TXB3</accession>
<reference evidence="1" key="1">
    <citation type="submission" date="2024-07" db="EMBL/GenBank/DDBJ databases">
        <authorList>
            <person name="Yu S.T."/>
        </authorList>
    </citation>
    <scope>NUCLEOTIDE SEQUENCE</scope>
    <source>
        <strain evidence="1">Y1</strain>
    </source>
</reference>
<organism evidence="1">
    <name type="scientific">Streptomyces sp. Y1</name>
    <dbReference type="NCBI Taxonomy" id="3238634"/>
    <lineage>
        <taxon>Bacteria</taxon>
        <taxon>Bacillati</taxon>
        <taxon>Actinomycetota</taxon>
        <taxon>Actinomycetes</taxon>
        <taxon>Kitasatosporales</taxon>
        <taxon>Streptomycetaceae</taxon>
        <taxon>Streptomyces</taxon>
    </lineage>
</organism>
<dbReference type="RefSeq" id="WP_369185842.1">
    <property type="nucleotide sequence ID" value="NZ_CP163445.1"/>
</dbReference>
<name>A0AB39TXB3_9ACTN</name>
<sequence>MGPLVLPVPTKRELVAALVSTPDDPWWEDRVLHARLYPARGRRCDLLALWGVVWP</sequence>
<dbReference type="EMBL" id="CP163445">
    <property type="protein sequence ID" value="XDQ83801.1"/>
    <property type="molecule type" value="Genomic_DNA"/>
</dbReference>
<dbReference type="AlphaFoldDB" id="A0AB39TXB3"/>